<dbReference type="CDD" id="cd22784">
    <property type="entry name" value="DPBB_MltA_YuiC-like"/>
    <property type="match status" value="1"/>
</dbReference>
<dbReference type="RefSeq" id="WP_167940477.1">
    <property type="nucleotide sequence ID" value="NZ_JAATJA010000001.1"/>
</dbReference>
<dbReference type="Proteomes" id="UP000580856">
    <property type="component" value="Unassembled WGS sequence"/>
</dbReference>
<sequence>MSDFLEFRMYRIFSFLAIVALSVALFVEHWQLVALSERLDDGLDRIESMEMTMARDSDATGLFYRFIVNNHRSIQELRRSRVLTVTAYSPREAETDDSPFHTASNRPVRQGIVAVSRDLFDAGWVFGKKVYIKNYGVFTIDDLMAVDKRNQMDIFMFDTRAALDFGRKQLEVHLIDL</sequence>
<keyword evidence="1" id="KW-1133">Transmembrane helix</keyword>
<comment type="caution">
    <text evidence="2">The sequence shown here is derived from an EMBL/GenBank/DDBJ whole genome shotgun (WGS) entry which is preliminary data.</text>
</comment>
<gene>
    <name evidence="2" type="ORF">GGQ74_001058</name>
</gene>
<keyword evidence="1" id="KW-0812">Transmembrane</keyword>
<keyword evidence="1" id="KW-0472">Membrane</keyword>
<dbReference type="AlphaFoldDB" id="A0A846QGJ9"/>
<name>A0A846QGJ9_9BACT</name>
<proteinExistence type="predicted"/>
<organism evidence="2 3">
    <name type="scientific">Desulfobaculum xiamenense</name>
    <dbReference type="NCBI Taxonomy" id="995050"/>
    <lineage>
        <taxon>Bacteria</taxon>
        <taxon>Pseudomonadati</taxon>
        <taxon>Thermodesulfobacteriota</taxon>
        <taxon>Desulfovibrionia</taxon>
        <taxon>Desulfovibrionales</taxon>
        <taxon>Desulfovibrionaceae</taxon>
        <taxon>Desulfobaculum</taxon>
    </lineage>
</organism>
<protein>
    <submittedName>
        <fullName evidence="2">3D (Asp-Asp-Asp) domain-containing protein</fullName>
    </submittedName>
</protein>
<feature type="transmembrane region" description="Helical" evidence="1">
    <location>
        <begin position="12"/>
        <end position="30"/>
    </location>
</feature>
<evidence type="ECO:0000256" key="1">
    <source>
        <dbReference type="SAM" id="Phobius"/>
    </source>
</evidence>
<evidence type="ECO:0000313" key="2">
    <source>
        <dbReference type="EMBL" id="NJB67418.1"/>
    </source>
</evidence>
<accession>A0A846QGJ9</accession>
<evidence type="ECO:0000313" key="3">
    <source>
        <dbReference type="Proteomes" id="UP000580856"/>
    </source>
</evidence>
<dbReference type="EMBL" id="JAATJA010000001">
    <property type="protein sequence ID" value="NJB67418.1"/>
    <property type="molecule type" value="Genomic_DNA"/>
</dbReference>
<keyword evidence="3" id="KW-1185">Reference proteome</keyword>
<reference evidence="2 3" key="1">
    <citation type="submission" date="2020-03" db="EMBL/GenBank/DDBJ databases">
        <title>Genomic Encyclopedia of Type Strains, Phase IV (KMG-IV): sequencing the most valuable type-strain genomes for metagenomic binning, comparative biology and taxonomic classification.</title>
        <authorList>
            <person name="Goeker M."/>
        </authorList>
    </citation>
    <scope>NUCLEOTIDE SEQUENCE [LARGE SCALE GENOMIC DNA]</scope>
    <source>
        <strain evidence="2 3">DSM 24233</strain>
    </source>
</reference>